<proteinExistence type="predicted"/>
<feature type="compositionally biased region" description="Basic and acidic residues" evidence="1">
    <location>
        <begin position="146"/>
        <end position="166"/>
    </location>
</feature>
<feature type="region of interest" description="Disordered" evidence="1">
    <location>
        <begin position="135"/>
        <end position="171"/>
    </location>
</feature>
<dbReference type="Proteomes" id="UP000765509">
    <property type="component" value="Unassembled WGS sequence"/>
</dbReference>
<sequence length="417" mass="46969">MNICISTIHPERSIQLSSFPNLARYTFHQSINTASSIHNRPDFSLKDSRSQPIIYTSLSFNCGSHLNLFLSVPILILILTSSFPFEVPQVFHLQILIFINFILKIIPFQCSPPSRQKRSKAIDLSVLTPTPRAPLDGTPAVPQLKPHFDRKPNLEGAEPFRKEGRGPIRSSSFSGGVGAFAVISRTAFKGLGEDGEKEEENYVEEEESDGIEVVHAPVGASQGTGGSALAKSNKPVSHQSEPSLLAIMQELTQIMANIQADSSSDSFKTKSMKEPECFYGTEPSKVRSCIQYRQPIFHNDQATVSEDWKKALCSTLFLIFRAAKWIETYLSNLTNQDPAYLLNYWESFESQLFTLFADTNEVRKAEAEFESLRMKKCRHLLLYIADVKSLVSIIGYWGERAHIHHFKKEFPPVFFIN</sequence>
<gene>
    <name evidence="2" type="ORF">O181_015527</name>
</gene>
<keyword evidence="3" id="KW-1185">Reference proteome</keyword>
<organism evidence="2 3">
    <name type="scientific">Austropuccinia psidii MF-1</name>
    <dbReference type="NCBI Taxonomy" id="1389203"/>
    <lineage>
        <taxon>Eukaryota</taxon>
        <taxon>Fungi</taxon>
        <taxon>Dikarya</taxon>
        <taxon>Basidiomycota</taxon>
        <taxon>Pucciniomycotina</taxon>
        <taxon>Pucciniomycetes</taxon>
        <taxon>Pucciniales</taxon>
        <taxon>Sphaerophragmiaceae</taxon>
        <taxon>Austropuccinia</taxon>
    </lineage>
</organism>
<dbReference type="AlphaFoldDB" id="A0A9Q3GQU8"/>
<name>A0A9Q3GQU8_9BASI</name>
<reference evidence="2" key="1">
    <citation type="submission" date="2021-03" db="EMBL/GenBank/DDBJ databases">
        <title>Draft genome sequence of rust myrtle Austropuccinia psidii MF-1, a brazilian biotype.</title>
        <authorList>
            <person name="Quecine M.C."/>
            <person name="Pachon D.M.R."/>
            <person name="Bonatelli M.L."/>
            <person name="Correr F.H."/>
            <person name="Franceschini L.M."/>
            <person name="Leite T.F."/>
            <person name="Margarido G.R.A."/>
            <person name="Almeida C.A."/>
            <person name="Ferrarezi J.A."/>
            <person name="Labate C.A."/>
        </authorList>
    </citation>
    <scope>NUCLEOTIDE SEQUENCE</scope>
    <source>
        <strain evidence="2">MF-1</strain>
    </source>
</reference>
<evidence type="ECO:0000313" key="2">
    <source>
        <dbReference type="EMBL" id="MBW0475812.1"/>
    </source>
</evidence>
<evidence type="ECO:0008006" key="4">
    <source>
        <dbReference type="Google" id="ProtNLM"/>
    </source>
</evidence>
<evidence type="ECO:0000256" key="1">
    <source>
        <dbReference type="SAM" id="MobiDB-lite"/>
    </source>
</evidence>
<dbReference type="EMBL" id="AVOT02004245">
    <property type="protein sequence ID" value="MBW0475812.1"/>
    <property type="molecule type" value="Genomic_DNA"/>
</dbReference>
<comment type="caution">
    <text evidence="2">The sequence shown here is derived from an EMBL/GenBank/DDBJ whole genome shotgun (WGS) entry which is preliminary data.</text>
</comment>
<evidence type="ECO:0000313" key="3">
    <source>
        <dbReference type="Proteomes" id="UP000765509"/>
    </source>
</evidence>
<dbReference type="OrthoDB" id="2447685at2759"/>
<accession>A0A9Q3GQU8</accession>
<protein>
    <recommendedName>
        <fullName evidence="4">Retrotransposon gag domain-containing protein</fullName>
    </recommendedName>
</protein>